<dbReference type="SMART" id="SM00389">
    <property type="entry name" value="HOX"/>
    <property type="match status" value="1"/>
</dbReference>
<evidence type="ECO:0000256" key="5">
    <source>
        <dbReference type="PROSITE-ProRule" id="PRU00108"/>
    </source>
</evidence>
<reference evidence="9" key="1">
    <citation type="journal article" date="2014" name="Nature">
        <title>Calcisponges have a ParaHox gene and dynamic expression of dispersed NK homeobox genes.</title>
        <authorList>
            <person name="Fortunato S.A.V."/>
            <person name="Adamski M."/>
            <person name="Ramos O.M."/>
            <person name="Leininger S."/>
            <person name="Liu J."/>
            <person name="Ferrier D.E.K."/>
            <person name="Adamska M."/>
        </authorList>
    </citation>
    <scope>NUCLEOTIDE SEQUENCE</scope>
</reference>
<dbReference type="GO" id="GO:0005634">
    <property type="term" value="C:nucleus"/>
    <property type="evidence" value="ECO:0007669"/>
    <property type="project" value="UniProtKB-SubCell"/>
</dbReference>
<evidence type="ECO:0000256" key="7">
    <source>
        <dbReference type="SAM" id="MobiDB-lite"/>
    </source>
</evidence>
<feature type="compositionally biased region" description="Polar residues" evidence="7">
    <location>
        <begin position="29"/>
        <end position="44"/>
    </location>
</feature>
<dbReference type="Pfam" id="PF00046">
    <property type="entry name" value="Homeodomain"/>
    <property type="match status" value="1"/>
</dbReference>
<feature type="region of interest" description="Disordered" evidence="7">
    <location>
        <begin position="1"/>
        <end position="44"/>
    </location>
</feature>
<dbReference type="PANTHER" id="PTHR24340:SF82">
    <property type="entry name" value="HOMEOBOX PROTEIN VND"/>
    <property type="match status" value="1"/>
</dbReference>
<dbReference type="GO" id="GO:0030154">
    <property type="term" value="P:cell differentiation"/>
    <property type="evidence" value="ECO:0007669"/>
    <property type="project" value="TreeGrafter"/>
</dbReference>
<feature type="non-terminal residue" evidence="9">
    <location>
        <position position="307"/>
    </location>
</feature>
<dbReference type="CDD" id="cd00086">
    <property type="entry name" value="homeodomain"/>
    <property type="match status" value="1"/>
</dbReference>
<evidence type="ECO:0000256" key="2">
    <source>
        <dbReference type="ARBA" id="ARBA00023125"/>
    </source>
</evidence>
<evidence type="ECO:0000256" key="4">
    <source>
        <dbReference type="ARBA" id="ARBA00023242"/>
    </source>
</evidence>
<dbReference type="GO" id="GO:0000978">
    <property type="term" value="F:RNA polymerase II cis-regulatory region sequence-specific DNA binding"/>
    <property type="evidence" value="ECO:0007669"/>
    <property type="project" value="TreeGrafter"/>
</dbReference>
<dbReference type="PROSITE" id="PS50071">
    <property type="entry name" value="HOMEOBOX_2"/>
    <property type="match status" value="1"/>
</dbReference>
<dbReference type="Gene3D" id="1.10.10.60">
    <property type="entry name" value="Homeodomain-like"/>
    <property type="match status" value="1"/>
</dbReference>
<feature type="region of interest" description="Disordered" evidence="7">
    <location>
        <begin position="63"/>
        <end position="89"/>
    </location>
</feature>
<dbReference type="PANTHER" id="PTHR24340">
    <property type="entry name" value="HOMEOBOX PROTEIN NKX"/>
    <property type="match status" value="1"/>
</dbReference>
<feature type="region of interest" description="Disordered" evidence="7">
    <location>
        <begin position="246"/>
        <end position="283"/>
    </location>
</feature>
<evidence type="ECO:0000259" key="8">
    <source>
        <dbReference type="PROSITE" id="PS50071"/>
    </source>
</evidence>
<dbReference type="GO" id="GO:0000981">
    <property type="term" value="F:DNA-binding transcription factor activity, RNA polymerase II-specific"/>
    <property type="evidence" value="ECO:0007669"/>
    <property type="project" value="InterPro"/>
</dbReference>
<dbReference type="PROSITE" id="PS00027">
    <property type="entry name" value="HOMEOBOX_1"/>
    <property type="match status" value="1"/>
</dbReference>
<dbReference type="PRINTS" id="PR00031">
    <property type="entry name" value="HTHREPRESSR"/>
</dbReference>
<sequence length="307" mass="33617">LQQRDTPPIQHHHGLKGGGKQNGLPHNRLVSTASNNTASDPSSAVQALPNVQQKPADEHTNISVSDVDAGSHPADDACSESESSRRRRTLFSRNMTAVLENAFKLKKYISPQEREKLAQQLGLRNAQVKIWFQNRRYKEKRFIQEHRGSGMFDPHMQHPGMMPPGSYPLYPQPNAAYQGPMSQHGSTTMLAGPPTPMYNPQAHHQLPTPGLTSYLSTTHLAYPPPGTPTSLPSHPRPAFQMYGQPASGTNQGHPAAIQYQGSQDPWAPARSQQPAGYSVSMPPGPPTPVGAMAPPYNYGQPHMGYNY</sequence>
<protein>
    <submittedName>
        <fullName evidence="9">NKB SciNKB</fullName>
    </submittedName>
</protein>
<keyword evidence="4 5" id="KW-0539">Nucleus</keyword>
<evidence type="ECO:0000256" key="3">
    <source>
        <dbReference type="ARBA" id="ARBA00023155"/>
    </source>
</evidence>
<dbReference type="InterPro" id="IPR017970">
    <property type="entry name" value="Homeobox_CS"/>
</dbReference>
<accession>A0A098D034</accession>
<dbReference type="InterPro" id="IPR001356">
    <property type="entry name" value="HD"/>
</dbReference>
<comment type="subcellular location">
    <subcellularLocation>
        <location evidence="1 5 6">Nucleus</location>
    </subcellularLocation>
</comment>
<feature type="non-terminal residue" evidence="9">
    <location>
        <position position="1"/>
    </location>
</feature>
<feature type="domain" description="Homeobox" evidence="8">
    <location>
        <begin position="82"/>
        <end position="142"/>
    </location>
</feature>
<evidence type="ECO:0000256" key="6">
    <source>
        <dbReference type="RuleBase" id="RU000682"/>
    </source>
</evidence>
<dbReference type="InterPro" id="IPR000047">
    <property type="entry name" value="HTH_motif"/>
</dbReference>
<evidence type="ECO:0000256" key="1">
    <source>
        <dbReference type="ARBA" id="ARBA00004123"/>
    </source>
</evidence>
<organism evidence="9">
    <name type="scientific">Sycon ciliatum</name>
    <dbReference type="NCBI Taxonomy" id="27933"/>
    <lineage>
        <taxon>Eukaryota</taxon>
        <taxon>Metazoa</taxon>
        <taxon>Porifera</taxon>
        <taxon>Calcarea</taxon>
        <taxon>Calcaronea</taxon>
        <taxon>Leucosolenida</taxon>
        <taxon>Sycettidae</taxon>
        <taxon>Sycon</taxon>
    </lineage>
</organism>
<dbReference type="EMBL" id="LN609551">
    <property type="protein sequence ID" value="CEF71797.1"/>
    <property type="molecule type" value="mRNA"/>
</dbReference>
<evidence type="ECO:0000313" key="9">
    <source>
        <dbReference type="EMBL" id="CEF71797.1"/>
    </source>
</evidence>
<name>A0A098D034_9METZ</name>
<keyword evidence="3 5" id="KW-0371">Homeobox</keyword>
<proteinExistence type="evidence at transcript level"/>
<keyword evidence="2 5" id="KW-0238">DNA-binding</keyword>
<dbReference type="InterPro" id="IPR009057">
    <property type="entry name" value="Homeodomain-like_sf"/>
</dbReference>
<dbReference type="InterPro" id="IPR050394">
    <property type="entry name" value="Homeobox_NK-like"/>
</dbReference>
<dbReference type="AlphaFoldDB" id="A0A098D034"/>
<feature type="DNA-binding region" description="Homeobox" evidence="5">
    <location>
        <begin position="84"/>
        <end position="143"/>
    </location>
</feature>
<gene>
    <name evidence="9" type="primary">NKB</name>
</gene>
<dbReference type="SUPFAM" id="SSF46689">
    <property type="entry name" value="Homeodomain-like"/>
    <property type="match status" value="1"/>
</dbReference>